<accession>A0ABV2LUA9</accession>
<feature type="domain" description="SHSP" evidence="3">
    <location>
        <begin position="30"/>
        <end position="143"/>
    </location>
</feature>
<dbReference type="SUPFAM" id="SSF49764">
    <property type="entry name" value="HSP20-like chaperones"/>
    <property type="match status" value="1"/>
</dbReference>
<dbReference type="InterPro" id="IPR031107">
    <property type="entry name" value="Small_HSP"/>
</dbReference>
<comment type="similarity">
    <text evidence="1 2">Belongs to the small heat shock protein (HSP20) family.</text>
</comment>
<dbReference type="CDD" id="cd06464">
    <property type="entry name" value="ACD_sHsps-like"/>
    <property type="match status" value="1"/>
</dbReference>
<comment type="caution">
    <text evidence="4">The sequence shown here is derived from an EMBL/GenBank/DDBJ whole genome shotgun (WGS) entry which is preliminary data.</text>
</comment>
<dbReference type="Pfam" id="PF00011">
    <property type="entry name" value="HSP20"/>
    <property type="match status" value="1"/>
</dbReference>
<proteinExistence type="inferred from homology"/>
<name>A0ABV2LUA9_9FLAO</name>
<dbReference type="EMBL" id="JBEPMO010000008">
    <property type="protein sequence ID" value="MET3732001.1"/>
    <property type="molecule type" value="Genomic_DNA"/>
</dbReference>
<reference evidence="4 5" key="1">
    <citation type="submission" date="2024-06" db="EMBL/GenBank/DDBJ databases">
        <title>Genomic Encyclopedia of Type Strains, Phase IV (KMG-IV): sequencing the most valuable type-strain genomes for metagenomic binning, comparative biology and taxonomic classification.</title>
        <authorList>
            <person name="Goeker M."/>
        </authorList>
    </citation>
    <scope>NUCLEOTIDE SEQUENCE [LARGE SCALE GENOMIC DNA]</scope>
    <source>
        <strain evidence="4 5">DSM 29388</strain>
    </source>
</reference>
<dbReference type="Proteomes" id="UP001549146">
    <property type="component" value="Unassembled WGS sequence"/>
</dbReference>
<organism evidence="4 5">
    <name type="scientific">Moheibacter stercoris</name>
    <dbReference type="NCBI Taxonomy" id="1628251"/>
    <lineage>
        <taxon>Bacteria</taxon>
        <taxon>Pseudomonadati</taxon>
        <taxon>Bacteroidota</taxon>
        <taxon>Flavobacteriia</taxon>
        <taxon>Flavobacteriales</taxon>
        <taxon>Weeksellaceae</taxon>
        <taxon>Moheibacter</taxon>
    </lineage>
</organism>
<gene>
    <name evidence="4" type="ORF">ABID46_001585</name>
</gene>
<keyword evidence="5" id="KW-1185">Reference proteome</keyword>
<dbReference type="Gene3D" id="2.60.40.790">
    <property type="match status" value="1"/>
</dbReference>
<evidence type="ECO:0000256" key="2">
    <source>
        <dbReference type="RuleBase" id="RU003616"/>
    </source>
</evidence>
<dbReference type="InterPro" id="IPR002068">
    <property type="entry name" value="A-crystallin/Hsp20_dom"/>
</dbReference>
<dbReference type="RefSeq" id="WP_354508799.1">
    <property type="nucleotide sequence ID" value="NZ_JBEPMO010000008.1"/>
</dbReference>
<dbReference type="PANTHER" id="PTHR11527">
    <property type="entry name" value="HEAT-SHOCK PROTEIN 20 FAMILY MEMBER"/>
    <property type="match status" value="1"/>
</dbReference>
<sequence>MRTPIRRSQDLFGGLIENMLNDTQNFKKELKNFWVMPAVNIKDKEDEFEIELAAPGLQKEDFSIEVEEDLLKLSVDKKQENETVQENFTRKEFNFTKFQRNFSLPKNMIDTDNMKANYVDGILRVSLPKIKEAKNTKIKIAVN</sequence>
<evidence type="ECO:0000256" key="1">
    <source>
        <dbReference type="PROSITE-ProRule" id="PRU00285"/>
    </source>
</evidence>
<dbReference type="InterPro" id="IPR008978">
    <property type="entry name" value="HSP20-like_chaperone"/>
</dbReference>
<dbReference type="PROSITE" id="PS01031">
    <property type="entry name" value="SHSP"/>
    <property type="match status" value="1"/>
</dbReference>
<evidence type="ECO:0000313" key="5">
    <source>
        <dbReference type="Proteomes" id="UP001549146"/>
    </source>
</evidence>
<protein>
    <submittedName>
        <fullName evidence="4">HSP20 family protein</fullName>
    </submittedName>
</protein>
<evidence type="ECO:0000313" key="4">
    <source>
        <dbReference type="EMBL" id="MET3732001.1"/>
    </source>
</evidence>
<evidence type="ECO:0000259" key="3">
    <source>
        <dbReference type="PROSITE" id="PS01031"/>
    </source>
</evidence>